<dbReference type="InterPro" id="IPR002508">
    <property type="entry name" value="MurNAc-LAA_cat"/>
</dbReference>
<evidence type="ECO:0000256" key="1">
    <source>
        <dbReference type="ARBA" id="ARBA00022801"/>
    </source>
</evidence>
<protein>
    <submittedName>
        <fullName evidence="4">N-acetylmuramoyl-L-alanine amidase</fullName>
        <ecNumber evidence="4">3.5.1.28</ecNumber>
    </submittedName>
</protein>
<organism evidence="4 5">
    <name type="scientific">Bacillus songklensis</name>
    <dbReference type="NCBI Taxonomy" id="1069116"/>
    <lineage>
        <taxon>Bacteria</taxon>
        <taxon>Bacillati</taxon>
        <taxon>Bacillota</taxon>
        <taxon>Bacilli</taxon>
        <taxon>Bacillales</taxon>
        <taxon>Bacillaceae</taxon>
        <taxon>Bacillus</taxon>
    </lineage>
</organism>
<dbReference type="GO" id="GO:0008745">
    <property type="term" value="F:N-acetylmuramoyl-L-alanine amidase activity"/>
    <property type="evidence" value="ECO:0007669"/>
    <property type="project" value="UniProtKB-EC"/>
</dbReference>
<dbReference type="Pfam" id="PF01520">
    <property type="entry name" value="Amidase_3"/>
    <property type="match status" value="1"/>
</dbReference>
<keyword evidence="1 4" id="KW-0378">Hydrolase</keyword>
<dbReference type="PANTHER" id="PTHR30404">
    <property type="entry name" value="N-ACETYLMURAMOYL-L-ALANINE AMIDASE"/>
    <property type="match status" value="1"/>
</dbReference>
<dbReference type="SMART" id="SM00646">
    <property type="entry name" value="Ami_3"/>
    <property type="match status" value="1"/>
</dbReference>
<dbReference type="EMBL" id="JBHRZT010000020">
    <property type="protein sequence ID" value="MFC3883048.1"/>
    <property type="molecule type" value="Genomic_DNA"/>
</dbReference>
<dbReference type="Proteomes" id="UP001595752">
    <property type="component" value="Unassembled WGS sequence"/>
</dbReference>
<sequence>MIVKYVKLPLYFLLGITLFFLVFQPQTNAQSEFVSVQANVLNVRSGPGTSHEIVDKVKEGTILSVVEKFDRWYHVQLTNGRTGWVAKQYVDSLPDIPPSPITQPYIAFASASKLQDLYGISLATLQDKTIVIDAGHGGRDKGAVGTSGTYEKDLTLITSKLLQKRLSTLGAHVVMTRTNDQYISLEQRVALANKKKADAFISIHYNSSKDDKLHGIITYYDRHQSLAESIHKELISLTTFDNKEVRHGDYHVLRENSQPSVLLELGFLSNAHEETQMQTGQFQYNVVTAIVKGLARYFDEQNT</sequence>
<dbReference type="SMART" id="SM00287">
    <property type="entry name" value="SH3b"/>
    <property type="match status" value="1"/>
</dbReference>
<dbReference type="CDD" id="cd02696">
    <property type="entry name" value="MurNAc-LAA"/>
    <property type="match status" value="1"/>
</dbReference>
<evidence type="ECO:0000256" key="2">
    <source>
        <dbReference type="ARBA" id="ARBA00023316"/>
    </source>
</evidence>
<evidence type="ECO:0000313" key="4">
    <source>
        <dbReference type="EMBL" id="MFC3883048.1"/>
    </source>
</evidence>
<dbReference type="RefSeq" id="WP_377913062.1">
    <property type="nucleotide sequence ID" value="NZ_JBHRZT010000020.1"/>
</dbReference>
<name>A0ABV8AYL0_9BACI</name>
<reference evidence="5" key="1">
    <citation type="journal article" date="2019" name="Int. J. Syst. Evol. Microbiol.">
        <title>The Global Catalogue of Microorganisms (GCM) 10K type strain sequencing project: providing services to taxonomists for standard genome sequencing and annotation.</title>
        <authorList>
            <consortium name="The Broad Institute Genomics Platform"/>
            <consortium name="The Broad Institute Genome Sequencing Center for Infectious Disease"/>
            <person name="Wu L."/>
            <person name="Ma J."/>
        </authorList>
    </citation>
    <scope>NUCLEOTIDE SEQUENCE [LARGE SCALE GENOMIC DNA]</scope>
    <source>
        <strain evidence="5">CCUG 61889</strain>
    </source>
</reference>
<evidence type="ECO:0000259" key="3">
    <source>
        <dbReference type="PROSITE" id="PS51781"/>
    </source>
</evidence>
<dbReference type="PROSITE" id="PS51781">
    <property type="entry name" value="SH3B"/>
    <property type="match status" value="1"/>
</dbReference>
<proteinExistence type="predicted"/>
<dbReference type="Pfam" id="PF08239">
    <property type="entry name" value="SH3_3"/>
    <property type="match status" value="1"/>
</dbReference>
<keyword evidence="5" id="KW-1185">Reference proteome</keyword>
<dbReference type="Gene3D" id="2.30.30.40">
    <property type="entry name" value="SH3 Domains"/>
    <property type="match status" value="1"/>
</dbReference>
<dbReference type="Gene3D" id="3.40.630.40">
    <property type="entry name" value="Zn-dependent exopeptidases"/>
    <property type="match status" value="1"/>
</dbReference>
<gene>
    <name evidence="4" type="ORF">ACFOU2_05790</name>
</gene>
<accession>A0ABV8AYL0</accession>
<comment type="caution">
    <text evidence="4">The sequence shown here is derived from an EMBL/GenBank/DDBJ whole genome shotgun (WGS) entry which is preliminary data.</text>
</comment>
<dbReference type="PANTHER" id="PTHR30404:SF7">
    <property type="entry name" value="CELL WALL AMIDASE LYTH-RELATED"/>
    <property type="match status" value="1"/>
</dbReference>
<evidence type="ECO:0000313" key="5">
    <source>
        <dbReference type="Proteomes" id="UP001595752"/>
    </source>
</evidence>
<dbReference type="InterPro" id="IPR036028">
    <property type="entry name" value="SH3-like_dom_sf"/>
</dbReference>
<keyword evidence="2" id="KW-0961">Cell wall biogenesis/degradation</keyword>
<dbReference type="InterPro" id="IPR003646">
    <property type="entry name" value="SH3-like_bac-type"/>
</dbReference>
<dbReference type="InterPro" id="IPR050695">
    <property type="entry name" value="N-acetylmuramoyl_amidase_3"/>
</dbReference>
<dbReference type="SUPFAM" id="SSF50044">
    <property type="entry name" value="SH3-domain"/>
    <property type="match status" value="1"/>
</dbReference>
<dbReference type="EC" id="3.5.1.28" evidence="4"/>
<dbReference type="SUPFAM" id="SSF53187">
    <property type="entry name" value="Zn-dependent exopeptidases"/>
    <property type="match status" value="1"/>
</dbReference>
<feature type="domain" description="SH3b" evidence="3">
    <location>
        <begin position="29"/>
        <end position="94"/>
    </location>
</feature>